<dbReference type="GO" id="GO:0005737">
    <property type="term" value="C:cytoplasm"/>
    <property type="evidence" value="ECO:0007669"/>
    <property type="project" value="TreeGrafter"/>
</dbReference>
<dbReference type="Proteomes" id="UP000184356">
    <property type="component" value="Unassembled WGS sequence"/>
</dbReference>
<name>A0A1L9TBE4_9EURO</name>
<dbReference type="AlphaFoldDB" id="A0A1L9TBE4"/>
<dbReference type="OrthoDB" id="429143at2759"/>
<dbReference type="Gene3D" id="3.50.50.60">
    <property type="entry name" value="FAD/NAD(P)-binding domain"/>
    <property type="match status" value="1"/>
</dbReference>
<reference evidence="4" key="1">
    <citation type="journal article" date="2017" name="Genome Biol.">
        <title>Comparative genomics reveals high biological diversity and specific adaptations in the industrially and medically important fungal genus Aspergillus.</title>
        <authorList>
            <person name="de Vries R.P."/>
            <person name="Riley R."/>
            <person name="Wiebenga A."/>
            <person name="Aguilar-Osorio G."/>
            <person name="Amillis S."/>
            <person name="Uchima C.A."/>
            <person name="Anderluh G."/>
            <person name="Asadollahi M."/>
            <person name="Askin M."/>
            <person name="Barry K."/>
            <person name="Battaglia E."/>
            <person name="Bayram O."/>
            <person name="Benocci T."/>
            <person name="Braus-Stromeyer S.A."/>
            <person name="Caldana C."/>
            <person name="Canovas D."/>
            <person name="Cerqueira G.C."/>
            <person name="Chen F."/>
            <person name="Chen W."/>
            <person name="Choi C."/>
            <person name="Clum A."/>
            <person name="Dos Santos R.A."/>
            <person name="Damasio A.R."/>
            <person name="Diallinas G."/>
            <person name="Emri T."/>
            <person name="Fekete E."/>
            <person name="Flipphi M."/>
            <person name="Freyberg S."/>
            <person name="Gallo A."/>
            <person name="Gournas C."/>
            <person name="Habgood R."/>
            <person name="Hainaut M."/>
            <person name="Harispe M.L."/>
            <person name="Henrissat B."/>
            <person name="Hilden K.S."/>
            <person name="Hope R."/>
            <person name="Hossain A."/>
            <person name="Karabika E."/>
            <person name="Karaffa L."/>
            <person name="Karanyi Z."/>
            <person name="Krasevec N."/>
            <person name="Kuo A."/>
            <person name="Kusch H."/>
            <person name="LaButti K."/>
            <person name="Lagendijk E.L."/>
            <person name="Lapidus A."/>
            <person name="Levasseur A."/>
            <person name="Lindquist E."/>
            <person name="Lipzen A."/>
            <person name="Logrieco A.F."/>
            <person name="MacCabe A."/>
            <person name="Maekelae M.R."/>
            <person name="Malavazi I."/>
            <person name="Melin P."/>
            <person name="Meyer V."/>
            <person name="Mielnichuk N."/>
            <person name="Miskei M."/>
            <person name="Molnar A.P."/>
            <person name="Mule G."/>
            <person name="Ngan C.Y."/>
            <person name="Orejas M."/>
            <person name="Orosz E."/>
            <person name="Ouedraogo J.P."/>
            <person name="Overkamp K.M."/>
            <person name="Park H.-S."/>
            <person name="Perrone G."/>
            <person name="Piumi F."/>
            <person name="Punt P.J."/>
            <person name="Ram A.F."/>
            <person name="Ramon A."/>
            <person name="Rauscher S."/>
            <person name="Record E."/>
            <person name="Riano-Pachon D.M."/>
            <person name="Robert V."/>
            <person name="Roehrig J."/>
            <person name="Ruller R."/>
            <person name="Salamov A."/>
            <person name="Salih N.S."/>
            <person name="Samson R.A."/>
            <person name="Sandor E."/>
            <person name="Sanguinetti M."/>
            <person name="Schuetze T."/>
            <person name="Sepcic K."/>
            <person name="Shelest E."/>
            <person name="Sherlock G."/>
            <person name="Sophianopoulou V."/>
            <person name="Squina F.M."/>
            <person name="Sun H."/>
            <person name="Susca A."/>
            <person name="Todd R.B."/>
            <person name="Tsang A."/>
            <person name="Unkles S.E."/>
            <person name="van de Wiele N."/>
            <person name="van Rossen-Uffink D."/>
            <person name="Oliveira J.V."/>
            <person name="Vesth T.C."/>
            <person name="Visser J."/>
            <person name="Yu J.-H."/>
            <person name="Zhou M."/>
            <person name="Andersen M.R."/>
            <person name="Archer D.B."/>
            <person name="Baker S.E."/>
            <person name="Benoit I."/>
            <person name="Brakhage A.A."/>
            <person name="Braus G.H."/>
            <person name="Fischer R."/>
            <person name="Frisvad J.C."/>
            <person name="Goldman G.H."/>
            <person name="Houbraken J."/>
            <person name="Oakley B."/>
            <person name="Pocsi I."/>
            <person name="Scazzocchio C."/>
            <person name="Seiboth B."/>
            <person name="vanKuyk P.A."/>
            <person name="Wortman J."/>
            <person name="Dyer P.S."/>
            <person name="Grigoriev I.V."/>
        </authorList>
    </citation>
    <scope>NUCLEOTIDE SEQUENCE [LARGE SCALE GENOMIC DNA]</scope>
    <source>
        <strain evidence="4">CBS 593.65</strain>
    </source>
</reference>
<evidence type="ECO:0000259" key="2">
    <source>
        <dbReference type="Pfam" id="PF01266"/>
    </source>
</evidence>
<dbReference type="STRING" id="1036612.A0A1L9TBE4"/>
<gene>
    <name evidence="3" type="ORF">ASPSYDRAFT_134589</name>
</gene>
<evidence type="ECO:0000256" key="1">
    <source>
        <dbReference type="SAM" id="MobiDB-lite"/>
    </source>
</evidence>
<dbReference type="PRINTS" id="PR00411">
    <property type="entry name" value="PNDRDTASEI"/>
</dbReference>
<dbReference type="InterPro" id="IPR006076">
    <property type="entry name" value="FAD-dep_OxRdtase"/>
</dbReference>
<feature type="region of interest" description="Disordered" evidence="1">
    <location>
        <begin position="1"/>
        <end position="31"/>
    </location>
</feature>
<sequence>MTSRPFPVPNSITPFWRSEPDSLDNHRSTETLPETSDIVIVGAGYAGASTAYHLLEQADSSSKPSIIILEARQVCSGATGRNGGHLKPDVYNFVGTVAEKYGIDAAIELAAFETAHLAAIEELVDRENIACDLQVSQAHDVQLDEKHDMKLKNAYDALVAAGSEPTRFAVHTTGEEAERVSGVKGAKGCFSYRAGRLWPYKLIIGLLKVAISRGANLQANTPVESISESPDAEGRWTVNTTRGSIKAKHVVFSSNAYTGAIAPEYEGKIVPVRGICSRTVVPNPPKPHLPTLDSSYTVRLKEGIYEYLIARPDGSIVIGGARSVYAHDLNNWYNNTDDSRLIEVAAHHFDGYMQRYFHGWENTGAYTDRVWTGIMGYTTDSLPHVGQVPAKPGQFVLAGFNGHGMPQVFLSAKGVAQMILNGVDFEHTGVPRIFKTTQERLDSKDNTILSASYVAETAKSVVDDSQH</sequence>
<dbReference type="EMBL" id="KV878590">
    <property type="protein sequence ID" value="OJJ56747.1"/>
    <property type="molecule type" value="Genomic_DNA"/>
</dbReference>
<dbReference type="Gene3D" id="3.30.9.10">
    <property type="entry name" value="D-Amino Acid Oxidase, subunit A, domain 2"/>
    <property type="match status" value="1"/>
</dbReference>
<protein>
    <recommendedName>
        <fullName evidence="2">FAD dependent oxidoreductase domain-containing protein</fullName>
    </recommendedName>
</protein>
<evidence type="ECO:0000313" key="4">
    <source>
        <dbReference type="Proteomes" id="UP000184356"/>
    </source>
</evidence>
<evidence type="ECO:0000313" key="3">
    <source>
        <dbReference type="EMBL" id="OJJ56747.1"/>
    </source>
</evidence>
<dbReference type="RefSeq" id="XP_040700553.1">
    <property type="nucleotide sequence ID" value="XM_040840685.1"/>
</dbReference>
<organism evidence="3 4">
    <name type="scientific">Aspergillus sydowii CBS 593.65</name>
    <dbReference type="NCBI Taxonomy" id="1036612"/>
    <lineage>
        <taxon>Eukaryota</taxon>
        <taxon>Fungi</taxon>
        <taxon>Dikarya</taxon>
        <taxon>Ascomycota</taxon>
        <taxon>Pezizomycotina</taxon>
        <taxon>Eurotiomycetes</taxon>
        <taxon>Eurotiomycetidae</taxon>
        <taxon>Eurotiales</taxon>
        <taxon>Aspergillaceae</taxon>
        <taxon>Aspergillus</taxon>
        <taxon>Aspergillus subgen. Nidulantes</taxon>
    </lineage>
</organism>
<dbReference type="PANTHER" id="PTHR13847">
    <property type="entry name" value="SARCOSINE DEHYDROGENASE-RELATED"/>
    <property type="match status" value="1"/>
</dbReference>
<keyword evidence="4" id="KW-1185">Reference proteome</keyword>
<dbReference type="PANTHER" id="PTHR13847:SF279">
    <property type="entry name" value="FAD DEPENDENT OXIDOREDUCTASE DOMAIN-CONTAINING PROTEIN-RELATED"/>
    <property type="match status" value="1"/>
</dbReference>
<feature type="domain" description="FAD dependent oxidoreductase" evidence="2">
    <location>
        <begin position="37"/>
        <end position="418"/>
    </location>
</feature>
<dbReference type="InterPro" id="IPR036188">
    <property type="entry name" value="FAD/NAD-bd_sf"/>
</dbReference>
<dbReference type="VEuPathDB" id="FungiDB:ASPSYDRAFT_134589"/>
<accession>A0A1L9TBE4</accession>
<dbReference type="GeneID" id="63756758"/>
<feature type="compositionally biased region" description="Basic and acidic residues" evidence="1">
    <location>
        <begin position="18"/>
        <end position="29"/>
    </location>
</feature>
<dbReference type="Pfam" id="PF01266">
    <property type="entry name" value="DAO"/>
    <property type="match status" value="1"/>
</dbReference>
<proteinExistence type="predicted"/>
<dbReference type="SUPFAM" id="SSF51905">
    <property type="entry name" value="FAD/NAD(P)-binding domain"/>
    <property type="match status" value="1"/>
</dbReference>